<evidence type="ECO:0000313" key="13">
    <source>
        <dbReference type="EMBL" id="PVX52728.1"/>
    </source>
</evidence>
<dbReference type="Gene3D" id="2.30.42.10">
    <property type="match status" value="1"/>
</dbReference>
<dbReference type="EMBL" id="QENY01000014">
    <property type="protein sequence ID" value="PVX52728.1"/>
    <property type="molecule type" value="Genomic_DNA"/>
</dbReference>
<feature type="domain" description="Peptidase M50" evidence="12">
    <location>
        <begin position="11"/>
        <end position="461"/>
    </location>
</feature>
<comment type="caution">
    <text evidence="13">The sequence shown here is derived from an EMBL/GenBank/DDBJ whole genome shotgun (WGS) entry which is preliminary data.</text>
</comment>
<evidence type="ECO:0000256" key="3">
    <source>
        <dbReference type="ARBA" id="ARBA00007931"/>
    </source>
</evidence>
<reference evidence="13 14" key="1">
    <citation type="submission" date="2018-05" db="EMBL/GenBank/DDBJ databases">
        <title>Genomic Encyclopedia of Type Strains, Phase IV (KMG-IV): sequencing the most valuable type-strain genomes for metagenomic binning, comparative biology and taxonomic classification.</title>
        <authorList>
            <person name="Goeker M."/>
        </authorList>
    </citation>
    <scope>NUCLEOTIDE SEQUENCE [LARGE SCALE GENOMIC DNA]</scope>
    <source>
        <strain evidence="13 14">DSM 100333</strain>
    </source>
</reference>
<evidence type="ECO:0000259" key="12">
    <source>
        <dbReference type="Pfam" id="PF02163"/>
    </source>
</evidence>
<organism evidence="13 14">
    <name type="scientific">Hallella colorans</name>
    <dbReference type="NCBI Taxonomy" id="1703337"/>
    <lineage>
        <taxon>Bacteria</taxon>
        <taxon>Pseudomonadati</taxon>
        <taxon>Bacteroidota</taxon>
        <taxon>Bacteroidia</taxon>
        <taxon>Bacteroidales</taxon>
        <taxon>Prevotellaceae</taxon>
        <taxon>Hallella</taxon>
    </lineage>
</organism>
<feature type="transmembrane region" description="Helical" evidence="11">
    <location>
        <begin position="408"/>
        <end position="434"/>
    </location>
</feature>
<accession>A0A2U0U518</accession>
<gene>
    <name evidence="13" type="ORF">C7379_11475</name>
</gene>
<dbReference type="GO" id="GO:0016020">
    <property type="term" value="C:membrane"/>
    <property type="evidence" value="ECO:0007669"/>
    <property type="project" value="UniProtKB-SubCell"/>
</dbReference>
<keyword evidence="7 11" id="KW-0862">Zinc</keyword>
<evidence type="ECO:0000256" key="11">
    <source>
        <dbReference type="RuleBase" id="RU362031"/>
    </source>
</evidence>
<dbReference type="GO" id="GO:0006508">
    <property type="term" value="P:proteolysis"/>
    <property type="evidence" value="ECO:0007669"/>
    <property type="project" value="UniProtKB-KW"/>
</dbReference>
<evidence type="ECO:0000256" key="2">
    <source>
        <dbReference type="ARBA" id="ARBA00004141"/>
    </source>
</evidence>
<dbReference type="Pfam" id="PF02163">
    <property type="entry name" value="Peptidase_M50"/>
    <property type="match status" value="1"/>
</dbReference>
<dbReference type="InterPro" id="IPR008915">
    <property type="entry name" value="Peptidase_M50"/>
</dbReference>
<dbReference type="PANTHER" id="PTHR42837:SF2">
    <property type="entry name" value="MEMBRANE METALLOPROTEASE ARASP2, CHLOROPLASTIC-RELATED"/>
    <property type="match status" value="1"/>
</dbReference>
<dbReference type="InterPro" id="IPR036034">
    <property type="entry name" value="PDZ_sf"/>
</dbReference>
<dbReference type="NCBIfam" id="TIGR00054">
    <property type="entry name" value="RIP metalloprotease RseP"/>
    <property type="match status" value="1"/>
</dbReference>
<keyword evidence="6 11" id="KW-0378">Hydrolase</keyword>
<sequence>MEIFLIKLLQFILSISLLVLLHEGGHMLAAKLFGVRVDKFFVFFDVSVGKWRGKLFSFKPKTGDTEYGIGWLPLGGYCKIAGMIDESMDTEQMKQEPQPWEFRTKPAWQRLIIMVGGVTVNFLLALFIYSMIMYHWGENYVGMSNMTEGMKFNTEAKKFGFQDKDILVGTNIRPFRDFNIDVYRDLSEAQYADVVRGGKKVRVALPGGINLLDMLQTTPKFVEPFIPAIVDTVFRRVPVTEDGNVTVVAPACQIGLAKGDTIRSINGKNVGSYNEFMDEIGRVEDQMTAAKTHKDSVELRRVTLIVAKAGGTVVDTLQTTLTPNLKLGFAVPSIAKMYATKSTHVTYGFLESFPAGVKYGWNVLSGYVSDMKYVFTADGAKSLGGFGSIGNLFPASWDWYMFWRMTAFLSIILAFMNILPIPALDGGHVIFLLYEIITRRKPSEKFMIRAEYAGIIILILLMVVANLNDVLRWIGVM</sequence>
<dbReference type="SUPFAM" id="SSF50156">
    <property type="entry name" value="PDZ domain-like"/>
    <property type="match status" value="1"/>
</dbReference>
<evidence type="ECO:0000256" key="9">
    <source>
        <dbReference type="ARBA" id="ARBA00023049"/>
    </source>
</evidence>
<keyword evidence="5 11" id="KW-0812">Transmembrane</keyword>
<dbReference type="OrthoDB" id="9782003at2"/>
<comment type="cofactor">
    <cofactor evidence="1 11">
        <name>Zn(2+)</name>
        <dbReference type="ChEBI" id="CHEBI:29105"/>
    </cofactor>
</comment>
<keyword evidence="10 11" id="KW-0472">Membrane</keyword>
<dbReference type="GO" id="GO:0046872">
    <property type="term" value="F:metal ion binding"/>
    <property type="evidence" value="ECO:0007669"/>
    <property type="project" value="UniProtKB-KW"/>
</dbReference>
<evidence type="ECO:0000256" key="4">
    <source>
        <dbReference type="ARBA" id="ARBA00022670"/>
    </source>
</evidence>
<comment type="subcellular location">
    <subcellularLocation>
        <location evidence="2">Membrane</location>
        <topology evidence="2">Multi-pass membrane protein</topology>
    </subcellularLocation>
</comment>
<comment type="similarity">
    <text evidence="3 11">Belongs to the peptidase M50B family.</text>
</comment>
<keyword evidence="11" id="KW-0479">Metal-binding</keyword>
<dbReference type="CDD" id="cd06163">
    <property type="entry name" value="S2P-M50_PDZ_RseP-like"/>
    <property type="match status" value="1"/>
</dbReference>
<evidence type="ECO:0000256" key="5">
    <source>
        <dbReference type="ARBA" id="ARBA00022692"/>
    </source>
</evidence>
<keyword evidence="14" id="KW-1185">Reference proteome</keyword>
<dbReference type="Proteomes" id="UP000245870">
    <property type="component" value="Unassembled WGS sequence"/>
</dbReference>
<feature type="transmembrane region" description="Helical" evidence="11">
    <location>
        <begin position="446"/>
        <end position="467"/>
    </location>
</feature>
<protein>
    <recommendedName>
        <fullName evidence="11">Zinc metalloprotease</fullName>
        <ecNumber evidence="11">3.4.24.-</ecNumber>
    </recommendedName>
</protein>
<dbReference type="RefSeq" id="WP_116616855.1">
    <property type="nucleotide sequence ID" value="NZ_CAUPIB010000003.1"/>
</dbReference>
<dbReference type="GO" id="GO:0004222">
    <property type="term" value="F:metalloendopeptidase activity"/>
    <property type="evidence" value="ECO:0007669"/>
    <property type="project" value="InterPro"/>
</dbReference>
<evidence type="ECO:0000313" key="14">
    <source>
        <dbReference type="Proteomes" id="UP000245870"/>
    </source>
</evidence>
<dbReference type="PANTHER" id="PTHR42837">
    <property type="entry name" value="REGULATOR OF SIGMA-E PROTEASE RSEP"/>
    <property type="match status" value="1"/>
</dbReference>
<evidence type="ECO:0000256" key="8">
    <source>
        <dbReference type="ARBA" id="ARBA00022989"/>
    </source>
</evidence>
<evidence type="ECO:0000256" key="7">
    <source>
        <dbReference type="ARBA" id="ARBA00022833"/>
    </source>
</evidence>
<evidence type="ECO:0000256" key="1">
    <source>
        <dbReference type="ARBA" id="ARBA00001947"/>
    </source>
</evidence>
<feature type="transmembrane region" description="Helical" evidence="11">
    <location>
        <begin position="111"/>
        <end position="136"/>
    </location>
</feature>
<keyword evidence="8 11" id="KW-1133">Transmembrane helix</keyword>
<keyword evidence="9 11" id="KW-0482">Metalloprotease</keyword>
<dbReference type="AlphaFoldDB" id="A0A2U0U518"/>
<dbReference type="InterPro" id="IPR004387">
    <property type="entry name" value="Pept_M50_Zn"/>
</dbReference>
<evidence type="ECO:0000256" key="6">
    <source>
        <dbReference type="ARBA" id="ARBA00022801"/>
    </source>
</evidence>
<proteinExistence type="inferred from homology"/>
<name>A0A2U0U518_9BACT</name>
<keyword evidence="4 13" id="KW-0645">Protease</keyword>
<evidence type="ECO:0000256" key="10">
    <source>
        <dbReference type="ARBA" id="ARBA00023136"/>
    </source>
</evidence>
<dbReference type="EC" id="3.4.24.-" evidence="11"/>